<gene>
    <name evidence="4" type="ORF">CDL23_09235</name>
</gene>
<dbReference type="InterPro" id="IPR036162">
    <property type="entry name" value="Resolvase-like_N_sf"/>
</dbReference>
<dbReference type="Gene3D" id="3.90.1750.20">
    <property type="entry name" value="Putative Large Serine Recombinase, Chain B, Domain 2"/>
    <property type="match status" value="1"/>
</dbReference>
<dbReference type="InterPro" id="IPR050639">
    <property type="entry name" value="SSR_resolvase"/>
</dbReference>
<dbReference type="AlphaFoldDB" id="A0A2N5PHI7"/>
<reference evidence="4 5" key="1">
    <citation type="journal article" date="2017" name="Genome Med.">
        <title>A novel Ruminococcus gnavus clade enriched in inflammatory bowel disease patients.</title>
        <authorList>
            <person name="Hall A.B."/>
            <person name="Yassour M."/>
            <person name="Sauk J."/>
            <person name="Garner A."/>
            <person name="Jiang X."/>
            <person name="Arthur T."/>
            <person name="Lagoudas G.K."/>
            <person name="Vatanen T."/>
            <person name="Fornelos N."/>
            <person name="Wilson R."/>
            <person name="Bertha M."/>
            <person name="Cohen M."/>
            <person name="Garber J."/>
            <person name="Khalili H."/>
            <person name="Gevers D."/>
            <person name="Ananthakrishnan A.N."/>
            <person name="Kugathasan S."/>
            <person name="Lander E.S."/>
            <person name="Blainey P."/>
            <person name="Vlamakis H."/>
            <person name="Xavier R.J."/>
            <person name="Huttenhower C."/>
        </authorList>
    </citation>
    <scope>NUCLEOTIDE SEQUENCE [LARGE SCALE GENOMIC DNA]</scope>
    <source>
        <strain evidence="4 5">RJX1125</strain>
    </source>
</reference>
<protein>
    <recommendedName>
        <fullName evidence="6">Recombinase family protein</fullName>
    </recommendedName>
</protein>
<dbReference type="InterPro" id="IPR025827">
    <property type="entry name" value="Zn_ribbon_recom_dom"/>
</dbReference>
<dbReference type="GO" id="GO:0003677">
    <property type="term" value="F:DNA binding"/>
    <property type="evidence" value="ECO:0007669"/>
    <property type="project" value="InterPro"/>
</dbReference>
<evidence type="ECO:0000259" key="2">
    <source>
        <dbReference type="PROSITE" id="PS51736"/>
    </source>
</evidence>
<evidence type="ECO:0000259" key="3">
    <source>
        <dbReference type="PROSITE" id="PS51737"/>
    </source>
</evidence>
<feature type="domain" description="Recombinase" evidence="3">
    <location>
        <begin position="227"/>
        <end position="349"/>
    </location>
</feature>
<dbReference type="Proteomes" id="UP000235093">
    <property type="component" value="Unassembled WGS sequence"/>
</dbReference>
<keyword evidence="1" id="KW-0175">Coiled coil</keyword>
<feature type="domain" description="Resolvase/invertase-type recombinase catalytic" evidence="2">
    <location>
        <begin position="70"/>
        <end position="219"/>
    </location>
</feature>
<sequence>MVIRFWQKWKEKKQKNSRMDSKKMRRLFFCNRRILPADAMEKVRYIVDPRMDDEHSLGNRKGGDRLKKKKCYIYTRVSTMAQTEGYSLDAQQEKLRKYAEYKNLEIVGEYCDAGKSGKSIKGRPAFQQMMEDVASQKDDVSYVLVFKLSRFGRNAADVLKSLQLLMDYEVDLVSVDDAIDSSTQGGRLTLAILSAVAEIERENITVQFLSGKMQKLKEGGWPGGPIPYGYRKENDGLVQYPQEAEIVKLIFDMYLQDDVLATTIVRYLNDNGYTRVIKGKVSPFKYDFVTTILDNPVYCGKIFYGRRTNSKESTKQKREILEIQGNHEAIISVEQWEQVQQKRKANSMRCKKIDEPDRVSLLSGIAKCPACGSGMLASKNKRINKNHGGHYKILHYYSCGNARKQNGMTCKIRHTYNQEKVDSAVLEMIGKLFTVPSFQKETAKWFQDKDSIEELTGQLKMVRKQLYHQEQQKRRLGEILDNLDILADDYDETYDKTQAEIDGVYDEMERLETLLSQTKKKLDSAEQGTKALKQVENLIQNIPAFFKEMTCEEKRNFYHLLIEKIEMYPEETPDGRIVKSISFKIPVFYEDWEPTTELIADEVITYTLDTSEVGITSAEAKATYVELKKYILDRYSTKVSSLYIAQIKRKYGIDMGENYNKPDDPNKRVPKCPKAKEEMIIEALKHFKMLEPDVKMIA</sequence>
<dbReference type="InterPro" id="IPR038109">
    <property type="entry name" value="DNA_bind_recomb_sf"/>
</dbReference>
<evidence type="ECO:0000313" key="4">
    <source>
        <dbReference type="EMBL" id="PLT74604.1"/>
    </source>
</evidence>
<dbReference type="InterPro" id="IPR006119">
    <property type="entry name" value="Resolv_N"/>
</dbReference>
<dbReference type="PANTHER" id="PTHR30461">
    <property type="entry name" value="DNA-INVERTASE FROM LAMBDOID PROPHAGE"/>
    <property type="match status" value="1"/>
</dbReference>
<dbReference type="CDD" id="cd00338">
    <property type="entry name" value="Ser_Recombinase"/>
    <property type="match status" value="1"/>
</dbReference>
<dbReference type="SUPFAM" id="SSF53041">
    <property type="entry name" value="Resolvase-like"/>
    <property type="match status" value="1"/>
</dbReference>
<dbReference type="PROSITE" id="PS51736">
    <property type="entry name" value="RECOMBINASES_3"/>
    <property type="match status" value="1"/>
</dbReference>
<dbReference type="EMBL" id="NIHT01000013">
    <property type="protein sequence ID" value="PLT74604.1"/>
    <property type="molecule type" value="Genomic_DNA"/>
</dbReference>
<dbReference type="SMART" id="SM00857">
    <property type="entry name" value="Resolvase"/>
    <property type="match status" value="1"/>
</dbReference>
<evidence type="ECO:0008006" key="6">
    <source>
        <dbReference type="Google" id="ProtNLM"/>
    </source>
</evidence>
<dbReference type="PANTHER" id="PTHR30461:SF23">
    <property type="entry name" value="DNA RECOMBINASE-RELATED"/>
    <property type="match status" value="1"/>
</dbReference>
<proteinExistence type="predicted"/>
<name>A0A2N5PHI7_MEDGN</name>
<accession>A0A2N5PHI7</accession>
<evidence type="ECO:0000256" key="1">
    <source>
        <dbReference type="SAM" id="Coils"/>
    </source>
</evidence>
<dbReference type="InterPro" id="IPR011109">
    <property type="entry name" value="DNA_bind_recombinase_dom"/>
</dbReference>
<feature type="coiled-coil region" evidence="1">
    <location>
        <begin position="452"/>
        <end position="528"/>
    </location>
</feature>
<organism evidence="4 5">
    <name type="scientific">Mediterraneibacter gnavus</name>
    <name type="common">Ruminococcus gnavus</name>
    <dbReference type="NCBI Taxonomy" id="33038"/>
    <lineage>
        <taxon>Bacteria</taxon>
        <taxon>Bacillati</taxon>
        <taxon>Bacillota</taxon>
        <taxon>Clostridia</taxon>
        <taxon>Lachnospirales</taxon>
        <taxon>Lachnospiraceae</taxon>
        <taxon>Mediterraneibacter</taxon>
    </lineage>
</organism>
<evidence type="ECO:0000313" key="5">
    <source>
        <dbReference type="Proteomes" id="UP000235093"/>
    </source>
</evidence>
<dbReference type="Pfam" id="PF13408">
    <property type="entry name" value="Zn_ribbon_recom"/>
    <property type="match status" value="1"/>
</dbReference>
<dbReference type="Pfam" id="PF00239">
    <property type="entry name" value="Resolvase"/>
    <property type="match status" value="1"/>
</dbReference>
<comment type="caution">
    <text evidence="4">The sequence shown here is derived from an EMBL/GenBank/DDBJ whole genome shotgun (WGS) entry which is preliminary data.</text>
</comment>
<dbReference type="Gene3D" id="3.40.50.1390">
    <property type="entry name" value="Resolvase, N-terminal catalytic domain"/>
    <property type="match status" value="1"/>
</dbReference>
<dbReference type="GO" id="GO:0000150">
    <property type="term" value="F:DNA strand exchange activity"/>
    <property type="evidence" value="ECO:0007669"/>
    <property type="project" value="InterPro"/>
</dbReference>
<dbReference type="PROSITE" id="PS51737">
    <property type="entry name" value="RECOMBINASE_DNA_BIND"/>
    <property type="match status" value="1"/>
</dbReference>
<dbReference type="Pfam" id="PF07508">
    <property type="entry name" value="Recombinase"/>
    <property type="match status" value="1"/>
</dbReference>